<keyword evidence="1" id="KW-0285">Flavoprotein</keyword>
<dbReference type="Gene3D" id="3.50.50.60">
    <property type="entry name" value="FAD/NAD(P)-binding domain"/>
    <property type="match status" value="1"/>
</dbReference>
<dbReference type="EMBL" id="BMSL01000026">
    <property type="protein sequence ID" value="GGS62060.1"/>
    <property type="molecule type" value="Genomic_DNA"/>
</dbReference>
<dbReference type="PANTHER" id="PTHR46972:SF1">
    <property type="entry name" value="FAD DEPENDENT OXIDOREDUCTASE DOMAIN-CONTAINING PROTEIN"/>
    <property type="match status" value="1"/>
</dbReference>
<dbReference type="PANTHER" id="PTHR46972">
    <property type="entry name" value="MONOOXYGENASE ASQM-RELATED"/>
    <property type="match status" value="1"/>
</dbReference>
<sequence>MLGQSEDHPCGPSATAATRSTSPTALTAVTDLLIGADGAWSRVRPLFSKAAPEYLAVCSVETFLFTAETLYPASAEAVGAGSSSALAPGRGLLAHREGGGALHTYAQLKKPGTGSLTVTSPMP</sequence>
<feature type="compositionally biased region" description="Low complexity" evidence="5">
    <location>
        <begin position="13"/>
        <end position="22"/>
    </location>
</feature>
<keyword evidence="3" id="KW-0560">Oxidoreductase</keyword>
<name>A0A918LJT2_STRGD</name>
<evidence type="ECO:0000256" key="5">
    <source>
        <dbReference type="SAM" id="MobiDB-lite"/>
    </source>
</evidence>
<dbReference type="Proteomes" id="UP000653493">
    <property type="component" value="Unassembled WGS sequence"/>
</dbReference>
<evidence type="ECO:0000256" key="3">
    <source>
        <dbReference type="ARBA" id="ARBA00023002"/>
    </source>
</evidence>
<keyword evidence="4" id="KW-0503">Monooxygenase</keyword>
<dbReference type="AlphaFoldDB" id="A0A918LJT2"/>
<reference evidence="6" key="2">
    <citation type="submission" date="2020-09" db="EMBL/GenBank/DDBJ databases">
        <authorList>
            <person name="Sun Q."/>
            <person name="Ohkuma M."/>
        </authorList>
    </citation>
    <scope>NUCLEOTIDE SEQUENCE</scope>
    <source>
        <strain evidence="6">JCM 4234</strain>
    </source>
</reference>
<keyword evidence="7" id="KW-1185">Reference proteome</keyword>
<evidence type="ECO:0008006" key="8">
    <source>
        <dbReference type="Google" id="ProtNLM"/>
    </source>
</evidence>
<evidence type="ECO:0000256" key="1">
    <source>
        <dbReference type="ARBA" id="ARBA00022630"/>
    </source>
</evidence>
<evidence type="ECO:0000256" key="2">
    <source>
        <dbReference type="ARBA" id="ARBA00022827"/>
    </source>
</evidence>
<comment type="caution">
    <text evidence="6">The sequence shown here is derived from an EMBL/GenBank/DDBJ whole genome shotgun (WGS) entry which is preliminary data.</text>
</comment>
<proteinExistence type="predicted"/>
<evidence type="ECO:0000313" key="6">
    <source>
        <dbReference type="EMBL" id="GGS62060.1"/>
    </source>
</evidence>
<organism evidence="6 7">
    <name type="scientific">Streptomyces griseoviridis</name>
    <dbReference type="NCBI Taxonomy" id="45398"/>
    <lineage>
        <taxon>Bacteria</taxon>
        <taxon>Bacillati</taxon>
        <taxon>Actinomycetota</taxon>
        <taxon>Actinomycetes</taxon>
        <taxon>Kitasatosporales</taxon>
        <taxon>Streptomycetaceae</taxon>
        <taxon>Streptomyces</taxon>
    </lineage>
</organism>
<evidence type="ECO:0000256" key="4">
    <source>
        <dbReference type="ARBA" id="ARBA00023033"/>
    </source>
</evidence>
<feature type="region of interest" description="Disordered" evidence="5">
    <location>
        <begin position="1"/>
        <end position="22"/>
    </location>
</feature>
<accession>A0A918LJT2</accession>
<keyword evidence="2" id="KW-0274">FAD</keyword>
<dbReference type="InterPro" id="IPR036188">
    <property type="entry name" value="FAD/NAD-bd_sf"/>
</dbReference>
<protein>
    <recommendedName>
        <fullName evidence="8">FAD-binding domain-containing protein</fullName>
    </recommendedName>
</protein>
<reference evidence="6" key="1">
    <citation type="journal article" date="2014" name="Int. J. Syst. Evol. Microbiol.">
        <title>Complete genome sequence of Corynebacterium casei LMG S-19264T (=DSM 44701T), isolated from a smear-ripened cheese.</title>
        <authorList>
            <consortium name="US DOE Joint Genome Institute (JGI-PGF)"/>
            <person name="Walter F."/>
            <person name="Albersmeier A."/>
            <person name="Kalinowski J."/>
            <person name="Ruckert C."/>
        </authorList>
    </citation>
    <scope>NUCLEOTIDE SEQUENCE</scope>
    <source>
        <strain evidence="6">JCM 4234</strain>
    </source>
</reference>
<dbReference type="GO" id="GO:0004497">
    <property type="term" value="F:monooxygenase activity"/>
    <property type="evidence" value="ECO:0007669"/>
    <property type="project" value="UniProtKB-KW"/>
</dbReference>
<gene>
    <name evidence="6" type="ORF">GCM10010238_58850</name>
</gene>
<evidence type="ECO:0000313" key="7">
    <source>
        <dbReference type="Proteomes" id="UP000653493"/>
    </source>
</evidence>